<dbReference type="AlphaFoldDB" id="A0A507EBI5"/>
<evidence type="ECO:0000256" key="1">
    <source>
        <dbReference type="ARBA" id="ARBA00004141"/>
    </source>
</evidence>
<dbReference type="GO" id="GO:0005739">
    <property type="term" value="C:mitochondrion"/>
    <property type="evidence" value="ECO:0007669"/>
    <property type="project" value="TreeGrafter"/>
</dbReference>
<keyword evidence="3" id="KW-0812">Transmembrane</keyword>
<evidence type="ECO:0000256" key="4">
    <source>
        <dbReference type="ARBA" id="ARBA00022989"/>
    </source>
</evidence>
<keyword evidence="4" id="KW-1133">Transmembrane helix</keyword>
<protein>
    <submittedName>
        <fullName evidence="8">Uncharacterized protein</fullName>
    </submittedName>
</protein>
<evidence type="ECO:0000313" key="8">
    <source>
        <dbReference type="EMBL" id="TPX60727.1"/>
    </source>
</evidence>
<evidence type="ECO:0000256" key="2">
    <source>
        <dbReference type="ARBA" id="ARBA00006824"/>
    </source>
</evidence>
<dbReference type="PANTHER" id="PTHR11266:SF17">
    <property type="entry name" value="PROTEIN MPV17"/>
    <property type="match status" value="1"/>
</dbReference>
<accession>A0A507EBI5</accession>
<proteinExistence type="inferred from homology"/>
<comment type="similarity">
    <text evidence="2 6">Belongs to the peroxisomal membrane protein PXMP2/4 family.</text>
</comment>
<evidence type="ECO:0000256" key="7">
    <source>
        <dbReference type="SAM" id="MobiDB-lite"/>
    </source>
</evidence>
<evidence type="ECO:0000313" key="9">
    <source>
        <dbReference type="Proteomes" id="UP000318582"/>
    </source>
</evidence>
<comment type="subcellular location">
    <subcellularLocation>
        <location evidence="1">Membrane</location>
        <topology evidence="1">Multi-pass membrane protein</topology>
    </subcellularLocation>
</comment>
<dbReference type="EMBL" id="QEAQ01000013">
    <property type="protein sequence ID" value="TPX60727.1"/>
    <property type="molecule type" value="Genomic_DNA"/>
</dbReference>
<reference evidence="8 9" key="1">
    <citation type="journal article" date="2019" name="Sci. Rep.">
        <title>Comparative genomics of chytrid fungi reveal insights into the obligate biotrophic and pathogenic lifestyle of Synchytrium endobioticum.</title>
        <authorList>
            <person name="van de Vossenberg B.T.L.H."/>
            <person name="Warris S."/>
            <person name="Nguyen H.D.T."/>
            <person name="van Gent-Pelzer M.P.E."/>
            <person name="Joly D.L."/>
            <person name="van de Geest H.C."/>
            <person name="Bonants P.J.M."/>
            <person name="Smith D.S."/>
            <person name="Levesque C.A."/>
            <person name="van der Lee T.A.J."/>
        </authorList>
    </citation>
    <scope>NUCLEOTIDE SEQUENCE [LARGE SCALE GENOMIC DNA]</scope>
    <source>
        <strain evidence="8 9">CBS 809.83</strain>
    </source>
</reference>
<evidence type="ECO:0000256" key="6">
    <source>
        <dbReference type="RuleBase" id="RU363053"/>
    </source>
</evidence>
<dbReference type="GO" id="GO:0016020">
    <property type="term" value="C:membrane"/>
    <property type="evidence" value="ECO:0007669"/>
    <property type="project" value="UniProtKB-SubCell"/>
</dbReference>
<evidence type="ECO:0000256" key="5">
    <source>
        <dbReference type="ARBA" id="ARBA00023136"/>
    </source>
</evidence>
<dbReference type="Pfam" id="PF04117">
    <property type="entry name" value="Mpv17_PMP22"/>
    <property type="match status" value="1"/>
</dbReference>
<feature type="region of interest" description="Disordered" evidence="7">
    <location>
        <begin position="197"/>
        <end position="225"/>
    </location>
</feature>
<dbReference type="STRING" id="109895.A0A507EBI5"/>
<sequence>MTAYSSSAGRSAFRPVIRAWKRYLELLEEKPLVTKSLSAGAIAVAGDIIAQKVDSSPDHPEWDPKRTARLGLYGTLIAAPLTHGWYKVLDARVGAGMDFATSVKKVTADQILAATPFTALFFVCNSAAEGCTKAEIKNRLSNNLWPTLKANWAVWPAALLINFRFVPLKLRLLVVNVLGLGWGTYLSMVQHRQHTHTNVHPKLPDPYPKDSLPVSIYPPGNVKEE</sequence>
<dbReference type="InterPro" id="IPR007248">
    <property type="entry name" value="Mpv17_PMP22"/>
</dbReference>
<organism evidence="8 9">
    <name type="scientific">Powellomyces hirtus</name>
    <dbReference type="NCBI Taxonomy" id="109895"/>
    <lineage>
        <taxon>Eukaryota</taxon>
        <taxon>Fungi</taxon>
        <taxon>Fungi incertae sedis</taxon>
        <taxon>Chytridiomycota</taxon>
        <taxon>Chytridiomycota incertae sedis</taxon>
        <taxon>Chytridiomycetes</taxon>
        <taxon>Spizellomycetales</taxon>
        <taxon>Powellomycetaceae</taxon>
        <taxon>Powellomyces</taxon>
    </lineage>
</organism>
<keyword evidence="5" id="KW-0472">Membrane</keyword>
<keyword evidence="9" id="KW-1185">Reference proteome</keyword>
<name>A0A507EBI5_9FUNG</name>
<gene>
    <name evidence="8" type="ORF">PhCBS80983_g01629</name>
</gene>
<evidence type="ECO:0000256" key="3">
    <source>
        <dbReference type="ARBA" id="ARBA00022692"/>
    </source>
</evidence>
<comment type="caution">
    <text evidence="8">The sequence shown here is derived from an EMBL/GenBank/DDBJ whole genome shotgun (WGS) entry which is preliminary data.</text>
</comment>
<dbReference type="PANTHER" id="PTHR11266">
    <property type="entry name" value="PEROXISOMAL MEMBRANE PROTEIN 2, PXMP2 MPV17"/>
    <property type="match status" value="1"/>
</dbReference>
<dbReference type="Proteomes" id="UP000318582">
    <property type="component" value="Unassembled WGS sequence"/>
</dbReference>